<keyword evidence="1" id="KW-0732">Signal</keyword>
<name>A0A0F0GU45_LENAE</name>
<sequence>MFLFVAVLAFIATIAPAASTSLTPQAEAATNRRICLYVSGASQTISVRGQGTFAVRTWVGMNYKKDGACPRASSGAVKNLPLNAQPVGKVVCENWGRQIGASRYLWGSYDVSPQATADPCTQMRADGLVAFRVRGNGVAYVAYFGSLS</sequence>
<evidence type="ECO:0000313" key="2">
    <source>
        <dbReference type="EMBL" id="KJK46984.1"/>
    </source>
</evidence>
<dbReference type="PATRIC" id="fig|68170.10.peg.5426"/>
<dbReference type="AlphaFoldDB" id="A0A0F0GU45"/>
<keyword evidence="3" id="KW-1185">Reference proteome</keyword>
<protein>
    <submittedName>
        <fullName evidence="2">Uncharacterized protein</fullName>
    </submittedName>
</protein>
<dbReference type="EMBL" id="JYJG01000149">
    <property type="protein sequence ID" value="KJK46984.1"/>
    <property type="molecule type" value="Genomic_DNA"/>
</dbReference>
<evidence type="ECO:0000256" key="1">
    <source>
        <dbReference type="SAM" id="SignalP"/>
    </source>
</evidence>
<feature type="signal peptide" evidence="1">
    <location>
        <begin position="1"/>
        <end position="17"/>
    </location>
</feature>
<gene>
    <name evidence="2" type="ORF">UK23_21765</name>
</gene>
<evidence type="ECO:0000313" key="3">
    <source>
        <dbReference type="Proteomes" id="UP000033393"/>
    </source>
</evidence>
<feature type="chain" id="PRO_5039580863" evidence="1">
    <location>
        <begin position="18"/>
        <end position="148"/>
    </location>
</feature>
<accession>A0A0F0GU45</accession>
<reference evidence="2 3" key="1">
    <citation type="submission" date="2015-02" db="EMBL/GenBank/DDBJ databases">
        <authorList>
            <person name="Ju K.-S."/>
            <person name="Doroghazi J.R."/>
            <person name="Metcalf W."/>
        </authorList>
    </citation>
    <scope>NUCLEOTIDE SEQUENCE [LARGE SCALE GENOMIC DNA]</scope>
    <source>
        <strain evidence="2 3">NRRL B-16140</strain>
    </source>
</reference>
<dbReference type="Proteomes" id="UP000033393">
    <property type="component" value="Unassembled WGS sequence"/>
</dbReference>
<proteinExistence type="predicted"/>
<organism evidence="2 3">
    <name type="scientific">Lentzea aerocolonigenes</name>
    <name type="common">Lechevalieria aerocolonigenes</name>
    <name type="synonym">Saccharothrix aerocolonigenes</name>
    <dbReference type="NCBI Taxonomy" id="68170"/>
    <lineage>
        <taxon>Bacteria</taxon>
        <taxon>Bacillati</taxon>
        <taxon>Actinomycetota</taxon>
        <taxon>Actinomycetes</taxon>
        <taxon>Pseudonocardiales</taxon>
        <taxon>Pseudonocardiaceae</taxon>
        <taxon>Lentzea</taxon>
    </lineage>
</organism>
<comment type="caution">
    <text evidence="2">The sequence shown here is derived from an EMBL/GenBank/DDBJ whole genome shotgun (WGS) entry which is preliminary data.</text>
</comment>